<proteinExistence type="predicted"/>
<gene>
    <name evidence="3" type="ORF">DXX94_06525</name>
</gene>
<dbReference type="Gene3D" id="3.10.450.50">
    <property type="match status" value="1"/>
</dbReference>
<evidence type="ECO:0000313" key="4">
    <source>
        <dbReference type="Proteomes" id="UP000256899"/>
    </source>
</evidence>
<reference evidence="4" key="1">
    <citation type="submission" date="2018-08" db="EMBL/GenBank/DDBJ databases">
        <title>Thalassotalea euphylliae genome.</title>
        <authorList>
            <person name="Summers S."/>
            <person name="Rice S.A."/>
            <person name="Freckelton M.L."/>
            <person name="Nedved B.T."/>
            <person name="Hadfield M.G."/>
        </authorList>
    </citation>
    <scope>NUCLEOTIDE SEQUENCE [LARGE SCALE GENOMIC DNA]</scope>
    <source>
        <strain evidence="4">H3</strain>
    </source>
</reference>
<feature type="domain" description="SnoaL-like" evidence="2">
    <location>
        <begin position="49"/>
        <end position="151"/>
    </location>
</feature>
<keyword evidence="4" id="KW-1185">Reference proteome</keyword>
<dbReference type="InterPro" id="IPR037401">
    <property type="entry name" value="SnoaL-like"/>
</dbReference>
<dbReference type="AlphaFoldDB" id="A0A3E0U111"/>
<dbReference type="Proteomes" id="UP000256899">
    <property type="component" value="Unassembled WGS sequence"/>
</dbReference>
<dbReference type="InterPro" id="IPR032710">
    <property type="entry name" value="NTF2-like_dom_sf"/>
</dbReference>
<accession>A0A3E0U111</accession>
<organism evidence="3 4">
    <name type="scientific">Thalassotalea euphylliae</name>
    <dbReference type="NCBI Taxonomy" id="1655234"/>
    <lineage>
        <taxon>Bacteria</taxon>
        <taxon>Pseudomonadati</taxon>
        <taxon>Pseudomonadota</taxon>
        <taxon>Gammaproteobacteria</taxon>
        <taxon>Alteromonadales</taxon>
        <taxon>Colwelliaceae</taxon>
        <taxon>Thalassotalea</taxon>
    </lineage>
</organism>
<feature type="chain" id="PRO_5017608486" evidence="1">
    <location>
        <begin position="22"/>
        <end position="180"/>
    </location>
</feature>
<dbReference type="Pfam" id="PF12680">
    <property type="entry name" value="SnoaL_2"/>
    <property type="match status" value="1"/>
</dbReference>
<name>A0A3E0U111_9GAMM</name>
<dbReference type="RefSeq" id="WP_116014665.1">
    <property type="nucleotide sequence ID" value="NZ_QUOT01000001.1"/>
</dbReference>
<evidence type="ECO:0000256" key="1">
    <source>
        <dbReference type="SAM" id="SignalP"/>
    </source>
</evidence>
<keyword evidence="1" id="KW-0732">Signal</keyword>
<protein>
    <submittedName>
        <fullName evidence="3">Polyketide cyclase</fullName>
    </submittedName>
</protein>
<dbReference type="EMBL" id="QUOT01000001">
    <property type="protein sequence ID" value="REL30389.1"/>
    <property type="molecule type" value="Genomic_DNA"/>
</dbReference>
<evidence type="ECO:0000313" key="3">
    <source>
        <dbReference type="EMBL" id="REL30389.1"/>
    </source>
</evidence>
<comment type="caution">
    <text evidence="3">The sequence shown here is derived from an EMBL/GenBank/DDBJ whole genome shotgun (WGS) entry which is preliminary data.</text>
</comment>
<feature type="signal peptide" evidence="1">
    <location>
        <begin position="1"/>
        <end position="21"/>
    </location>
</feature>
<sequence>MWKVITLLAFVVLTSVATANAAKQPIIDLASLQKANWTAQELENAEVITDFVQNLMNNHNFDYVLQRYNDSAYTQHNRNLPDKVTGLVSFLQEFVEDYPDYSYDVKHIYVDGDYVIFHSHATLKKEHRGNDQKGMNIIDTWRLENGRIVEHWDSIQALDGFMRFYSLISGGNIRNENGVF</sequence>
<evidence type="ECO:0000259" key="2">
    <source>
        <dbReference type="Pfam" id="PF12680"/>
    </source>
</evidence>
<dbReference type="SUPFAM" id="SSF54427">
    <property type="entry name" value="NTF2-like"/>
    <property type="match status" value="1"/>
</dbReference>